<evidence type="ECO:0000313" key="2">
    <source>
        <dbReference type="EMBL" id="CDL40473.1"/>
    </source>
</evidence>
<dbReference type="GO" id="GO:0022857">
    <property type="term" value="F:transmembrane transporter activity"/>
    <property type="evidence" value="ECO:0007669"/>
    <property type="project" value="InterPro"/>
</dbReference>
<name>A0A7G2IVH3_CITFR</name>
<accession>A0A7G2IVH3</accession>
<organism evidence="2 3">
    <name type="scientific">Citrobacter freundii</name>
    <dbReference type="NCBI Taxonomy" id="546"/>
    <lineage>
        <taxon>Bacteria</taxon>
        <taxon>Pseudomonadati</taxon>
        <taxon>Pseudomonadota</taxon>
        <taxon>Gammaproteobacteria</taxon>
        <taxon>Enterobacterales</taxon>
        <taxon>Enterobacteriaceae</taxon>
        <taxon>Citrobacter</taxon>
        <taxon>Citrobacter freundii complex</taxon>
    </lineage>
</organism>
<dbReference type="AlphaFoldDB" id="A0A7G2IVH3"/>
<dbReference type="InterPro" id="IPR013611">
    <property type="entry name" value="Transp-assoc_OB_typ2"/>
</dbReference>
<protein>
    <submittedName>
        <fullName evidence="2">Putrescine transport ATP-binding protein PotA (TC 3.A.1.11.1)</fullName>
    </submittedName>
</protein>
<sequence length="84" mass="9167">MFSLRPEHIRLNDAGGEVQARGVIQAVQYQGAATRFELKLAGGEKLLVSQANLTGEMLPSTLSPGQQVMASWSRDVMVPLVEER</sequence>
<keyword evidence="2" id="KW-0067">ATP-binding</keyword>
<dbReference type="EMBL" id="CBWP010000072">
    <property type="protein sequence ID" value="CDL40473.1"/>
    <property type="molecule type" value="Genomic_DNA"/>
</dbReference>
<dbReference type="SUPFAM" id="SSF50331">
    <property type="entry name" value="MOP-like"/>
    <property type="match status" value="1"/>
</dbReference>
<feature type="domain" description="Transport-associated OB type 2" evidence="1">
    <location>
        <begin position="3"/>
        <end position="78"/>
    </location>
</feature>
<evidence type="ECO:0000313" key="3">
    <source>
        <dbReference type="Proteomes" id="UP000019194"/>
    </source>
</evidence>
<evidence type="ECO:0000259" key="1">
    <source>
        <dbReference type="Pfam" id="PF08402"/>
    </source>
</evidence>
<proteinExistence type="predicted"/>
<dbReference type="Pfam" id="PF08402">
    <property type="entry name" value="TOBE_2"/>
    <property type="match status" value="1"/>
</dbReference>
<keyword evidence="2" id="KW-0547">Nucleotide-binding</keyword>
<comment type="caution">
    <text evidence="2">The sequence shown here is derived from an EMBL/GenBank/DDBJ whole genome shotgun (WGS) entry which is preliminary data.</text>
</comment>
<dbReference type="InterPro" id="IPR008995">
    <property type="entry name" value="Mo/tungstate-bd_C_term_dom"/>
</dbReference>
<reference evidence="2 3" key="1">
    <citation type="submission" date="2013-10" db="EMBL/GenBank/DDBJ databases">
        <title>Antibiotic resistance diversity of beta-lactamase producers in the General Hospital Vienna.</title>
        <authorList>
            <person name="Barisic I."/>
            <person name="Mitteregger D."/>
            <person name="Hirschl A.M."/>
            <person name="Noehammer C."/>
            <person name="Wiesinger-Mayr H."/>
        </authorList>
    </citation>
    <scope>NUCLEOTIDE SEQUENCE [LARGE SCALE GENOMIC DNA]</scope>
    <source>
        <strain evidence="2 3">ISC11</strain>
    </source>
</reference>
<dbReference type="GO" id="GO:0043190">
    <property type="term" value="C:ATP-binding cassette (ABC) transporter complex"/>
    <property type="evidence" value="ECO:0007669"/>
    <property type="project" value="InterPro"/>
</dbReference>
<dbReference type="Proteomes" id="UP000019194">
    <property type="component" value="Unassembled WGS sequence"/>
</dbReference>
<dbReference type="GO" id="GO:0005524">
    <property type="term" value="F:ATP binding"/>
    <property type="evidence" value="ECO:0007669"/>
    <property type="project" value="UniProtKB-KW"/>
</dbReference>